<reference evidence="1 2" key="1">
    <citation type="submission" date="2013-08" db="EMBL/GenBank/DDBJ databases">
        <authorList>
            <person name="Weinstock G."/>
            <person name="Sodergren E."/>
            <person name="Wylie T."/>
            <person name="Fulton L."/>
            <person name="Fulton R."/>
            <person name="Fronick C."/>
            <person name="O'Laughlin M."/>
            <person name="Godfrey J."/>
            <person name="Miner T."/>
            <person name="Herter B."/>
            <person name="Appelbaum E."/>
            <person name="Cordes M."/>
            <person name="Lek S."/>
            <person name="Wollam A."/>
            <person name="Pepin K.H."/>
            <person name="Palsikar V.B."/>
            <person name="Mitreva M."/>
            <person name="Wilson R.K."/>
        </authorList>
    </citation>
    <scope>NUCLEOTIDE SEQUENCE [LARGE SCALE GENOMIC DNA]</scope>
    <source>
        <strain evidence="1 2">ATCC BAA-474</strain>
    </source>
</reference>
<proteinExistence type="predicted"/>
<dbReference type="AlphaFoldDB" id="U7V2T3"/>
<gene>
    <name evidence="1" type="ORF">HMPREF0202_02737</name>
</gene>
<evidence type="ECO:0000313" key="2">
    <source>
        <dbReference type="Proteomes" id="UP000017081"/>
    </source>
</evidence>
<dbReference type="STRING" id="1319815.HMPREF0202_02737"/>
<dbReference type="RefSeq" id="WP_023052265.1">
    <property type="nucleotide sequence ID" value="NZ_CP173063.2"/>
</dbReference>
<sequence>MGIEELEEKLEKISLGCEKCKAKMCNICPNGQIKKTIRNKLKILNPSLKKEKNLIKKIRDFLKKIKTRK</sequence>
<organism evidence="1 2">
    <name type="scientific">Cetobacterium somerae ATCC BAA-474</name>
    <dbReference type="NCBI Taxonomy" id="1319815"/>
    <lineage>
        <taxon>Bacteria</taxon>
        <taxon>Fusobacteriati</taxon>
        <taxon>Fusobacteriota</taxon>
        <taxon>Fusobacteriia</taxon>
        <taxon>Fusobacteriales</taxon>
        <taxon>Fusobacteriaceae</taxon>
        <taxon>Cetobacterium</taxon>
    </lineage>
</organism>
<dbReference type="HOGENOM" id="CLU_203751_0_0_0"/>
<evidence type="ECO:0000313" key="1">
    <source>
        <dbReference type="EMBL" id="ERT65826.1"/>
    </source>
</evidence>
<comment type="caution">
    <text evidence="1">The sequence shown here is derived from an EMBL/GenBank/DDBJ whole genome shotgun (WGS) entry which is preliminary data.</text>
</comment>
<accession>U7V2T3</accession>
<dbReference type="EMBL" id="AXZF01000159">
    <property type="protein sequence ID" value="ERT65826.1"/>
    <property type="molecule type" value="Genomic_DNA"/>
</dbReference>
<dbReference type="Proteomes" id="UP000017081">
    <property type="component" value="Unassembled WGS sequence"/>
</dbReference>
<name>U7V2T3_9FUSO</name>
<keyword evidence="2" id="KW-1185">Reference proteome</keyword>
<protein>
    <submittedName>
        <fullName evidence="1">Uncharacterized protein</fullName>
    </submittedName>
</protein>